<proteinExistence type="predicted"/>
<accession>A0A7J4JKR7</accession>
<gene>
    <name evidence="1" type="ORF">HA252_00440</name>
    <name evidence="2" type="ORF">J4203_02460</name>
</gene>
<dbReference type="EMBL" id="DUGH01000011">
    <property type="protein sequence ID" value="HIH15856.1"/>
    <property type="molecule type" value="Genomic_DNA"/>
</dbReference>
<reference evidence="3" key="1">
    <citation type="journal article" date="2020" name="bioRxiv">
        <title>A rank-normalized archaeal taxonomy based on genome phylogeny resolves widespread incomplete and uneven classifications.</title>
        <authorList>
            <person name="Rinke C."/>
            <person name="Chuvochina M."/>
            <person name="Mussig A.J."/>
            <person name="Chaumeil P.-A."/>
            <person name="Waite D.W."/>
            <person name="Whitman W.B."/>
            <person name="Parks D.H."/>
            <person name="Hugenholtz P."/>
        </authorList>
    </citation>
    <scope>NUCLEOTIDE SEQUENCE [LARGE SCALE GENOMIC DNA]</scope>
</reference>
<comment type="caution">
    <text evidence="1">The sequence shown here is derived from an EMBL/GenBank/DDBJ whole genome shotgun (WGS) entry which is preliminary data.</text>
</comment>
<evidence type="ECO:0000313" key="3">
    <source>
        <dbReference type="Proteomes" id="UP000564964"/>
    </source>
</evidence>
<reference evidence="2" key="3">
    <citation type="submission" date="2021-05" db="EMBL/GenBank/DDBJ databases">
        <title>Protein family content uncovers lineage relationships and bacterial pathway maintenance mechanisms in DPANN archaea.</title>
        <authorList>
            <person name="Castelle C.J."/>
            <person name="Meheust R."/>
            <person name="Jaffe A.L."/>
            <person name="Seitz K."/>
            <person name="Gong X."/>
            <person name="Baker B.J."/>
            <person name="Banfield J.F."/>
        </authorList>
    </citation>
    <scope>NUCLEOTIDE SEQUENCE</scope>
    <source>
        <strain evidence="2">RIFCSPLOWO2_01_FULL_58_19</strain>
    </source>
</reference>
<evidence type="ECO:0000313" key="1">
    <source>
        <dbReference type="EMBL" id="HIH15856.1"/>
    </source>
</evidence>
<protein>
    <submittedName>
        <fullName evidence="1">Uncharacterized protein</fullName>
    </submittedName>
</protein>
<name>A0A7J4JKR7_9ARCH</name>
<reference evidence="2" key="2">
    <citation type="submission" date="2021-03" db="EMBL/GenBank/DDBJ databases">
        <authorList>
            <person name="Jaffe A."/>
        </authorList>
    </citation>
    <scope>NUCLEOTIDE SEQUENCE</scope>
    <source>
        <strain evidence="2">RIFCSPLOWO2_01_FULL_58_19</strain>
    </source>
</reference>
<dbReference type="AlphaFoldDB" id="A0A7J4JKR7"/>
<evidence type="ECO:0000313" key="2">
    <source>
        <dbReference type="EMBL" id="MBS3062708.1"/>
    </source>
</evidence>
<sequence>MRPAYLVAIILIALIALSGCQQNNAAKQRADELVGGEKEGVTAQAECVTDTDCKDNQASTKDTCNFDGKCEHQAIVECISSDGFCPVICRGSGDTDCDADECKSNAECNDNKPETKDECTGSPKKCVNGAVTGCISGDALCPQGCNAISDSDCKNLPPEAETCKTDSDCDDDSLETIDSCVGEPLHCSHKTIKNCVDADGVCPKTCDATVDSDCQDQCIENADCKDGKPETIDECDGHPKRCKNLLVTECKNGDGVCLKSCDESSDTDCTCENADGFCPPSCDFTTDDDCPKKNLCLVDHNCDDGLAYTLDLCIGTPKQCEHDFTQGSNCGALNADANASNTAADCFCAGYNECAKLGAVVTSNKGQDVFAYTLLDLDKGNCRFEVWPKKLNGKDLDPRVGYITTCEALDTGVPEVPGKLRQGSVLKGAACAAEVSRFFALFPATFLNGAASCRGNFTEYYASQQGSN</sequence>
<organism evidence="1 3">
    <name type="scientific">Candidatus Iainarchaeum sp</name>
    <dbReference type="NCBI Taxonomy" id="3101447"/>
    <lineage>
        <taxon>Archaea</taxon>
        <taxon>Candidatus Iainarchaeota</taxon>
        <taxon>Candidatus Iainarchaeia</taxon>
        <taxon>Candidatus Iainarchaeales</taxon>
        <taxon>Candidatus Iainarchaeaceae</taxon>
        <taxon>Candidatus Iainarchaeum</taxon>
    </lineage>
</organism>
<dbReference type="EMBL" id="JAGVWE010000002">
    <property type="protein sequence ID" value="MBS3062708.1"/>
    <property type="molecule type" value="Genomic_DNA"/>
</dbReference>
<dbReference type="Proteomes" id="UP000564964">
    <property type="component" value="Unassembled WGS sequence"/>
</dbReference>
<dbReference type="Proteomes" id="UP000678237">
    <property type="component" value="Unassembled WGS sequence"/>
</dbReference>
<dbReference type="PROSITE" id="PS51257">
    <property type="entry name" value="PROKAR_LIPOPROTEIN"/>
    <property type="match status" value="1"/>
</dbReference>